<evidence type="ECO:0000313" key="2">
    <source>
        <dbReference type="Proteomes" id="UP000239888"/>
    </source>
</evidence>
<dbReference type="EMBL" id="CP018049">
    <property type="protein sequence ID" value="AUZ45371.1"/>
    <property type="molecule type" value="Genomic_DNA"/>
</dbReference>
<organism evidence="1 2">
    <name type="scientific">Pseudomonas orientalis</name>
    <dbReference type="NCBI Taxonomy" id="76758"/>
    <lineage>
        <taxon>Bacteria</taxon>
        <taxon>Pseudomonadati</taxon>
        <taxon>Pseudomonadota</taxon>
        <taxon>Gammaproteobacteria</taxon>
        <taxon>Pseudomonadales</taxon>
        <taxon>Pseudomonadaceae</taxon>
        <taxon>Pseudomonas</taxon>
    </lineage>
</organism>
<evidence type="ECO:0000313" key="1">
    <source>
        <dbReference type="EMBL" id="AUZ45371.1"/>
    </source>
</evidence>
<name>A0A2L0RTT7_9PSED</name>
<dbReference type="AlphaFoldDB" id="A0A2L0RTT7"/>
<dbReference type="Proteomes" id="UP000239888">
    <property type="component" value="Chromosome"/>
</dbReference>
<sequence>MERFDKYVFQCLGAVELLHVNGMWVQSASLAFIYIDHMCWLSVDGKNSPSDFKAWVDKYMLRNRDLGCTSNDLWEGRNSLLHMGTAESDRWKERNADRIIFYRKMEKPVLTSGEDFVFVNLDQFIFSFLEGLLQYRLDIEADTDRKEIVDRKVGKFLLNTPT</sequence>
<dbReference type="KEGG" id="poi:BOP93_07090"/>
<gene>
    <name evidence="1" type="ORF">BOP93_07090</name>
</gene>
<accession>A0A2L0RTT7</accession>
<dbReference type="RefSeq" id="WP_104502093.1">
    <property type="nucleotide sequence ID" value="NZ_CP018049.1"/>
</dbReference>
<reference evidence="1 2" key="1">
    <citation type="journal article" date="2018" name="Front. Microbiol.">
        <title>Pseudomonas orientalis F9: A Potent Antagonist against Phytopathogens with Phytotoxic Effect in the Apple Flower.</title>
        <authorList>
            <person name="Zengerer V."/>
            <person name="Schmid M."/>
            <person name="Bieri M."/>
            <person name="Muller D.C."/>
            <person name="Remus-Emsermann M.N.P."/>
            <person name="Ahrens C.H."/>
            <person name="Pelludat C."/>
        </authorList>
    </citation>
    <scope>NUCLEOTIDE SEQUENCE [LARGE SCALE GENOMIC DNA]</scope>
    <source>
        <strain evidence="1 2">F9</strain>
    </source>
</reference>
<protein>
    <submittedName>
        <fullName evidence="1">Uncharacterized protein</fullName>
    </submittedName>
</protein>
<proteinExistence type="predicted"/>